<organism evidence="6 7">
    <name type="scientific">Saprolegnia parasitica (strain CBS 223.65)</name>
    <dbReference type="NCBI Taxonomy" id="695850"/>
    <lineage>
        <taxon>Eukaryota</taxon>
        <taxon>Sar</taxon>
        <taxon>Stramenopiles</taxon>
        <taxon>Oomycota</taxon>
        <taxon>Saprolegniomycetes</taxon>
        <taxon>Saprolegniales</taxon>
        <taxon>Saprolegniaceae</taxon>
        <taxon>Saprolegnia</taxon>
    </lineage>
</organism>
<keyword evidence="7" id="KW-1185">Reference proteome</keyword>
<dbReference type="RefSeq" id="XP_012197948.1">
    <property type="nucleotide sequence ID" value="XM_012342558.1"/>
</dbReference>
<proteinExistence type="predicted"/>
<dbReference type="EMBL" id="KK583198">
    <property type="protein sequence ID" value="KDO31349.1"/>
    <property type="molecule type" value="Genomic_DNA"/>
</dbReference>
<dbReference type="GO" id="GO:0042391">
    <property type="term" value="P:regulation of membrane potential"/>
    <property type="evidence" value="ECO:0007669"/>
    <property type="project" value="TreeGrafter"/>
</dbReference>
<protein>
    <recommendedName>
        <fullName evidence="5">Ion transport domain-containing protein</fullName>
    </recommendedName>
</protein>
<sequence>MGKAANEKVTPKRSALTRVINLDRKDDGMPSRLARLGHVPKVKQLSFNIWKQAEVLPATNRVSLRVTAEERKKIVQDVTAPPPRFMVYPDSTLRLSWDSLIAITTIGLTWRLPYSLVFEANMDTPSWTHAFDIVIDIVYLSDIVMNFRTGFRHDIEIVLDPKKVALHYITTWFFIDLAGAIPYELIFDAGKGVERVAVKTSLKYLKIPVLLR</sequence>
<dbReference type="Pfam" id="PF00520">
    <property type="entry name" value="Ion_trans"/>
    <property type="match status" value="1"/>
</dbReference>
<evidence type="ECO:0000256" key="2">
    <source>
        <dbReference type="ARBA" id="ARBA00022692"/>
    </source>
</evidence>
<dbReference type="AlphaFoldDB" id="A0A067CKV8"/>
<keyword evidence="4" id="KW-0472">Membrane</keyword>
<dbReference type="KEGG" id="spar:SPRG_03966"/>
<feature type="domain" description="Ion transport" evidence="5">
    <location>
        <begin position="96"/>
        <end position="187"/>
    </location>
</feature>
<evidence type="ECO:0000313" key="6">
    <source>
        <dbReference type="EMBL" id="KDO31349.1"/>
    </source>
</evidence>
<dbReference type="GeneID" id="24126441"/>
<dbReference type="Gene3D" id="1.10.287.70">
    <property type="match status" value="1"/>
</dbReference>
<dbReference type="VEuPathDB" id="FungiDB:SPRG_03966"/>
<evidence type="ECO:0000256" key="1">
    <source>
        <dbReference type="ARBA" id="ARBA00004141"/>
    </source>
</evidence>
<keyword evidence="3" id="KW-1133">Transmembrane helix</keyword>
<dbReference type="OrthoDB" id="421226at2759"/>
<evidence type="ECO:0000259" key="5">
    <source>
        <dbReference type="Pfam" id="PF00520"/>
    </source>
</evidence>
<evidence type="ECO:0000256" key="3">
    <source>
        <dbReference type="ARBA" id="ARBA00022989"/>
    </source>
</evidence>
<name>A0A067CKV8_SAPPC</name>
<evidence type="ECO:0000256" key="4">
    <source>
        <dbReference type="ARBA" id="ARBA00023136"/>
    </source>
</evidence>
<comment type="subcellular location">
    <subcellularLocation>
        <location evidence="1">Membrane</location>
        <topology evidence="1">Multi-pass membrane protein</topology>
    </subcellularLocation>
</comment>
<dbReference type="GO" id="GO:0005886">
    <property type="term" value="C:plasma membrane"/>
    <property type="evidence" value="ECO:0007669"/>
    <property type="project" value="TreeGrafter"/>
</dbReference>
<gene>
    <name evidence="6" type="ORF">SPRG_03966</name>
</gene>
<dbReference type="PANTHER" id="PTHR10217:SF435">
    <property type="entry name" value="POTASSIUM VOLTAGE-GATED CHANNEL PROTEIN EAG"/>
    <property type="match status" value="1"/>
</dbReference>
<keyword evidence="2" id="KW-0812">Transmembrane</keyword>
<evidence type="ECO:0000313" key="7">
    <source>
        <dbReference type="Proteomes" id="UP000030745"/>
    </source>
</evidence>
<dbReference type="InterPro" id="IPR050818">
    <property type="entry name" value="KCNH_animal-type"/>
</dbReference>
<dbReference type="SUPFAM" id="SSF81324">
    <property type="entry name" value="Voltage-gated potassium channels"/>
    <property type="match status" value="1"/>
</dbReference>
<dbReference type="PANTHER" id="PTHR10217">
    <property type="entry name" value="VOLTAGE AND LIGAND GATED POTASSIUM CHANNEL"/>
    <property type="match status" value="1"/>
</dbReference>
<dbReference type="GO" id="GO:0005249">
    <property type="term" value="F:voltage-gated potassium channel activity"/>
    <property type="evidence" value="ECO:0007669"/>
    <property type="project" value="TreeGrafter"/>
</dbReference>
<dbReference type="Proteomes" id="UP000030745">
    <property type="component" value="Unassembled WGS sequence"/>
</dbReference>
<reference evidence="6 7" key="1">
    <citation type="journal article" date="2013" name="PLoS Genet.">
        <title>Distinctive expansion of potential virulence genes in the genome of the oomycete fish pathogen Saprolegnia parasitica.</title>
        <authorList>
            <person name="Jiang R.H."/>
            <person name="de Bruijn I."/>
            <person name="Haas B.J."/>
            <person name="Belmonte R."/>
            <person name="Lobach L."/>
            <person name="Christie J."/>
            <person name="van den Ackerveken G."/>
            <person name="Bottin A."/>
            <person name="Bulone V."/>
            <person name="Diaz-Moreno S.M."/>
            <person name="Dumas B."/>
            <person name="Fan L."/>
            <person name="Gaulin E."/>
            <person name="Govers F."/>
            <person name="Grenville-Briggs L.J."/>
            <person name="Horner N.R."/>
            <person name="Levin J.Z."/>
            <person name="Mammella M."/>
            <person name="Meijer H.J."/>
            <person name="Morris P."/>
            <person name="Nusbaum C."/>
            <person name="Oome S."/>
            <person name="Phillips A.J."/>
            <person name="van Rooyen D."/>
            <person name="Rzeszutek E."/>
            <person name="Saraiva M."/>
            <person name="Secombes C.J."/>
            <person name="Seidl M.F."/>
            <person name="Snel B."/>
            <person name="Stassen J.H."/>
            <person name="Sykes S."/>
            <person name="Tripathy S."/>
            <person name="van den Berg H."/>
            <person name="Vega-Arreguin J.C."/>
            <person name="Wawra S."/>
            <person name="Young S.K."/>
            <person name="Zeng Q."/>
            <person name="Dieguez-Uribeondo J."/>
            <person name="Russ C."/>
            <person name="Tyler B.M."/>
            <person name="van West P."/>
        </authorList>
    </citation>
    <scope>NUCLEOTIDE SEQUENCE [LARGE SCALE GENOMIC DNA]</scope>
    <source>
        <strain evidence="6 7">CBS 223.65</strain>
    </source>
</reference>
<dbReference type="InterPro" id="IPR005821">
    <property type="entry name" value="Ion_trans_dom"/>
</dbReference>
<accession>A0A067CKV8</accession>